<evidence type="ECO:0000313" key="1">
    <source>
        <dbReference type="EMBL" id="KAI2653796.1"/>
    </source>
</evidence>
<organism evidence="1 2">
    <name type="scientific">Labeo rohita</name>
    <name type="common">Indian major carp</name>
    <name type="synonym">Cyprinus rohita</name>
    <dbReference type="NCBI Taxonomy" id="84645"/>
    <lineage>
        <taxon>Eukaryota</taxon>
        <taxon>Metazoa</taxon>
        <taxon>Chordata</taxon>
        <taxon>Craniata</taxon>
        <taxon>Vertebrata</taxon>
        <taxon>Euteleostomi</taxon>
        <taxon>Actinopterygii</taxon>
        <taxon>Neopterygii</taxon>
        <taxon>Teleostei</taxon>
        <taxon>Ostariophysi</taxon>
        <taxon>Cypriniformes</taxon>
        <taxon>Cyprinidae</taxon>
        <taxon>Labeoninae</taxon>
        <taxon>Labeonini</taxon>
        <taxon>Labeo</taxon>
    </lineage>
</organism>
<reference evidence="1 2" key="1">
    <citation type="submission" date="2022-01" db="EMBL/GenBank/DDBJ databases">
        <title>A high-quality chromosome-level genome assembly of rohu carp, Labeo rohita.</title>
        <authorList>
            <person name="Arick M.A. II"/>
            <person name="Hsu C.-Y."/>
            <person name="Magbanua Z."/>
            <person name="Pechanova O."/>
            <person name="Grover C."/>
            <person name="Miller E."/>
            <person name="Thrash A."/>
            <person name="Ezzel L."/>
            <person name="Alam S."/>
            <person name="Benzie J."/>
            <person name="Hamilton M."/>
            <person name="Karsi A."/>
            <person name="Lawrence M.L."/>
            <person name="Peterson D.G."/>
        </authorList>
    </citation>
    <scope>NUCLEOTIDE SEQUENCE [LARGE SCALE GENOMIC DNA]</scope>
    <source>
        <strain evidence="2">BAU-BD-2019</strain>
        <tissue evidence="1">Blood</tissue>
    </source>
</reference>
<dbReference type="EMBL" id="JACTAM010000018">
    <property type="protein sequence ID" value="KAI2653796.1"/>
    <property type="molecule type" value="Genomic_DNA"/>
</dbReference>
<dbReference type="Proteomes" id="UP000830375">
    <property type="component" value="Unassembled WGS sequence"/>
</dbReference>
<evidence type="ECO:0000313" key="2">
    <source>
        <dbReference type="Proteomes" id="UP000830375"/>
    </source>
</evidence>
<protein>
    <submittedName>
        <fullName evidence="1">Triostin synthetase I</fullName>
    </submittedName>
</protein>
<gene>
    <name evidence="1" type="ORF">H4Q32_014143</name>
</gene>
<accession>A0ABQ8LT21</accession>
<sequence length="153" mass="17643">MQVMSKPVQLPQEVRAKTNIAAASNREFLEWWKWDSIGAACKLMCITCHCGNCQPGGKEMTLTKERELKFIKEGLTYVKEDVHNKSPHWNAKYPWTKDPASLPNNRSGVEATFLRTERQLKREPEWKITYAAQIHEMVERGAAIKLTEDIINQ</sequence>
<name>A0ABQ8LT21_LABRO</name>
<keyword evidence="2" id="KW-1185">Reference proteome</keyword>
<proteinExistence type="predicted"/>
<comment type="caution">
    <text evidence="1">The sequence shown here is derived from an EMBL/GenBank/DDBJ whole genome shotgun (WGS) entry which is preliminary data.</text>
</comment>